<reference evidence="2" key="2">
    <citation type="journal article" date="2023" name="IMA Fungus">
        <title>Comparative genomic study of the Penicillium genus elucidates a diverse pangenome and 15 lateral gene transfer events.</title>
        <authorList>
            <person name="Petersen C."/>
            <person name="Sorensen T."/>
            <person name="Nielsen M.R."/>
            <person name="Sondergaard T.E."/>
            <person name="Sorensen J.L."/>
            <person name="Fitzpatrick D.A."/>
            <person name="Frisvad J.C."/>
            <person name="Nielsen K.L."/>
        </authorList>
    </citation>
    <scope>NUCLEOTIDE SEQUENCE</scope>
    <source>
        <strain evidence="2">IBT 30761</strain>
    </source>
</reference>
<dbReference type="EMBL" id="JAPQKI010000005">
    <property type="protein sequence ID" value="KAJ5099838.1"/>
    <property type="molecule type" value="Genomic_DNA"/>
</dbReference>
<feature type="compositionally biased region" description="Low complexity" evidence="1">
    <location>
        <begin position="13"/>
        <end position="27"/>
    </location>
</feature>
<sequence>MRQRFTFGRNRASTLNSSTTSISNSGSRPRSATTPVSLKAKPTWDMDSRCYNFTDEPGYFRPVSPLLERQEVEEDLEDELVHACSLLVQSIDRGLPIWPSFLPDSQSRQAGGTAPSPQAYTNPQGRHPSPARVLDTGIPVQKGNPDSGVAFSNPSPRFYGRTGSNSLSTANSCAGNGRFYGKRLSTSLPEDEEVRGRSRGRSSATDSTSPCSRSPRSRSTSCSRSRSPSLVLFPYSPPQADAPWTHEDAYEMSTKPTIQPFTERDSPLGPEGMTWLRASLDIQPRVDHDTPINPSTNKKANQPAPAAPRRFYSMRQPSKKKLNTPDWTAYEVTSSRNSSIRGSFSVHSFSSFDEDEGEKSYHNFYQLCADPARETTSNAVPRTHDLYTPPRHKRKRASHLLKKLTGLGMRRREPSMEGRRVHTAVAALA</sequence>
<keyword evidence="3" id="KW-1185">Reference proteome</keyword>
<evidence type="ECO:0000313" key="2">
    <source>
        <dbReference type="EMBL" id="KAJ5099838.1"/>
    </source>
</evidence>
<reference evidence="2" key="1">
    <citation type="submission" date="2022-11" db="EMBL/GenBank/DDBJ databases">
        <authorList>
            <person name="Petersen C."/>
        </authorList>
    </citation>
    <scope>NUCLEOTIDE SEQUENCE</scope>
    <source>
        <strain evidence="2">IBT 30761</strain>
    </source>
</reference>
<feature type="compositionally biased region" description="Low complexity" evidence="1">
    <location>
        <begin position="201"/>
        <end position="229"/>
    </location>
</feature>
<proteinExistence type="predicted"/>
<feature type="region of interest" description="Disordered" evidence="1">
    <location>
        <begin position="289"/>
        <end position="322"/>
    </location>
</feature>
<evidence type="ECO:0000256" key="1">
    <source>
        <dbReference type="SAM" id="MobiDB-lite"/>
    </source>
</evidence>
<protein>
    <submittedName>
        <fullName evidence="2">Uncharacterized protein</fullName>
    </submittedName>
</protein>
<comment type="caution">
    <text evidence="2">The sequence shown here is derived from an EMBL/GenBank/DDBJ whole genome shotgun (WGS) entry which is preliminary data.</text>
</comment>
<feature type="region of interest" description="Disordered" evidence="1">
    <location>
        <begin position="1"/>
        <end position="38"/>
    </location>
</feature>
<name>A0A9W9KBA6_9EURO</name>
<dbReference type="OrthoDB" id="4188313at2759"/>
<dbReference type="GeneID" id="81358312"/>
<feature type="compositionally biased region" description="Polar residues" evidence="1">
    <location>
        <begin position="103"/>
        <end position="124"/>
    </location>
</feature>
<accession>A0A9W9KBA6</accession>
<feature type="compositionally biased region" description="Polar residues" evidence="1">
    <location>
        <begin position="162"/>
        <end position="174"/>
    </location>
</feature>
<feature type="region of interest" description="Disordered" evidence="1">
    <location>
        <begin position="102"/>
        <end position="236"/>
    </location>
</feature>
<dbReference type="AlphaFoldDB" id="A0A9W9KBA6"/>
<dbReference type="Proteomes" id="UP001149074">
    <property type="component" value="Unassembled WGS sequence"/>
</dbReference>
<gene>
    <name evidence="2" type="ORF">N7532_006839</name>
</gene>
<dbReference type="RefSeq" id="XP_056475492.1">
    <property type="nucleotide sequence ID" value="XM_056619333.1"/>
</dbReference>
<evidence type="ECO:0000313" key="3">
    <source>
        <dbReference type="Proteomes" id="UP001149074"/>
    </source>
</evidence>
<organism evidence="2 3">
    <name type="scientific">Penicillium argentinense</name>
    <dbReference type="NCBI Taxonomy" id="1131581"/>
    <lineage>
        <taxon>Eukaryota</taxon>
        <taxon>Fungi</taxon>
        <taxon>Dikarya</taxon>
        <taxon>Ascomycota</taxon>
        <taxon>Pezizomycotina</taxon>
        <taxon>Eurotiomycetes</taxon>
        <taxon>Eurotiomycetidae</taxon>
        <taxon>Eurotiales</taxon>
        <taxon>Aspergillaceae</taxon>
        <taxon>Penicillium</taxon>
    </lineage>
</organism>